<protein>
    <submittedName>
        <fullName evidence="1">Uncharacterized protein</fullName>
    </submittedName>
</protein>
<comment type="caution">
    <text evidence="1">The sequence shown here is derived from an EMBL/GenBank/DDBJ whole genome shotgun (WGS) entry which is preliminary data.</text>
</comment>
<dbReference type="EMBL" id="JAGFNK010000208">
    <property type="protein sequence ID" value="KAI9458543.1"/>
    <property type="molecule type" value="Genomic_DNA"/>
</dbReference>
<evidence type="ECO:0000313" key="1">
    <source>
        <dbReference type="EMBL" id="KAI9458543.1"/>
    </source>
</evidence>
<sequence length="309" mass="34598">MDVDPSPKRARDEFRSVKASIVLAVPPVFANRLRCGAEEMLDTMIMRYEPALNGVVLAHSDVHFLNRVARLQADSPFAICRVGFEALVWNPTIGMKLTGRVALCSPDHVSLLVHRTFNVSIPRHHIPTDQWEFEYGPAENDPEYGNVDDDMDAYATADAKGDDAQPPDHRGRWVHKVTGDRLGGKDRWLQFTVVGLTVANQMLSLIGSVQPNPFSPDHISQTKLDREQRQPSPRPVAESEASDGEEPDAFTVEPSSAGDERGQRRKEKERRGKGETLMPRGKEEKAKRKRKGANDVPKSEHKPKRRKAS</sequence>
<name>A0ACC0U1V2_9AGAM</name>
<proteinExistence type="predicted"/>
<gene>
    <name evidence="1" type="ORF">F5148DRAFT_1220268</name>
</gene>
<accession>A0ACC0U1V2</accession>
<evidence type="ECO:0000313" key="2">
    <source>
        <dbReference type="Proteomes" id="UP001207468"/>
    </source>
</evidence>
<keyword evidence="2" id="KW-1185">Reference proteome</keyword>
<reference evidence="1" key="1">
    <citation type="submission" date="2021-03" db="EMBL/GenBank/DDBJ databases">
        <title>Evolutionary priming and transition to the ectomycorrhizal habit in an iconic lineage of mushroom-forming fungi: is preadaptation a requirement?</title>
        <authorList>
            <consortium name="DOE Joint Genome Institute"/>
            <person name="Looney B.P."/>
            <person name="Miyauchi S."/>
            <person name="Morin E."/>
            <person name="Drula E."/>
            <person name="Courty P.E."/>
            <person name="Chicoki N."/>
            <person name="Fauchery L."/>
            <person name="Kohler A."/>
            <person name="Kuo A."/>
            <person name="LaButti K."/>
            <person name="Pangilinan J."/>
            <person name="Lipzen A."/>
            <person name="Riley R."/>
            <person name="Andreopoulos W."/>
            <person name="He G."/>
            <person name="Johnson J."/>
            <person name="Barry K.W."/>
            <person name="Grigoriev I.V."/>
            <person name="Nagy L."/>
            <person name="Hibbett D."/>
            <person name="Henrissat B."/>
            <person name="Matheny P.B."/>
            <person name="Labbe J."/>
            <person name="Martin A.F."/>
        </authorList>
    </citation>
    <scope>NUCLEOTIDE SEQUENCE</scope>
    <source>
        <strain evidence="1">BPL698</strain>
    </source>
</reference>
<organism evidence="1 2">
    <name type="scientific">Russula earlei</name>
    <dbReference type="NCBI Taxonomy" id="71964"/>
    <lineage>
        <taxon>Eukaryota</taxon>
        <taxon>Fungi</taxon>
        <taxon>Dikarya</taxon>
        <taxon>Basidiomycota</taxon>
        <taxon>Agaricomycotina</taxon>
        <taxon>Agaricomycetes</taxon>
        <taxon>Russulales</taxon>
        <taxon>Russulaceae</taxon>
        <taxon>Russula</taxon>
    </lineage>
</organism>
<dbReference type="Proteomes" id="UP001207468">
    <property type="component" value="Unassembled WGS sequence"/>
</dbReference>